<evidence type="ECO:0000313" key="2">
    <source>
        <dbReference type="EMBL" id="GGX70818.1"/>
    </source>
</evidence>
<dbReference type="InterPro" id="IPR043917">
    <property type="entry name" value="DUF5753"/>
</dbReference>
<dbReference type="InterPro" id="IPR001387">
    <property type="entry name" value="Cro/C1-type_HTH"/>
</dbReference>
<dbReference type="Gene3D" id="1.10.260.40">
    <property type="entry name" value="lambda repressor-like DNA-binding domains"/>
    <property type="match status" value="1"/>
</dbReference>
<dbReference type="Proteomes" id="UP000659223">
    <property type="component" value="Unassembled WGS sequence"/>
</dbReference>
<organism evidence="2 3">
    <name type="scientific">Streptomyces hiroshimensis</name>
    <dbReference type="NCBI Taxonomy" id="66424"/>
    <lineage>
        <taxon>Bacteria</taxon>
        <taxon>Bacillati</taxon>
        <taxon>Actinomycetota</taxon>
        <taxon>Actinomycetes</taxon>
        <taxon>Kitasatosporales</taxon>
        <taxon>Streptomycetaceae</taxon>
        <taxon>Streptomyces</taxon>
    </lineage>
</organism>
<dbReference type="EMBL" id="BMUT01000002">
    <property type="protein sequence ID" value="GGX70818.1"/>
    <property type="molecule type" value="Genomic_DNA"/>
</dbReference>
<name>A0ABQ2Y940_9ACTN</name>
<proteinExistence type="predicted"/>
<sequence length="283" mass="31674">MPPSTPPPTIRRRRLGAELRRLRERADLTATEAGARLGITQSRISSIEAGRYGVSADRVRALARAYDCSDESLVNVLATMTGERKRGWWEEYRELLPANLIDITELEHHATAVRVTQVVNIPGLLQSSEYTRAVFREAVPTLLPHEIEHRVSHRIKRQAVLYKDNPPPYEAVVHEAALRMQFGGAEASRNQLKHLIDMSERENITILVIPFGVTFPSTGVGVDYFHGPVSQLDTAAVDIAYKDSLIDAPAQLERYSAMLSRMRAIALDPEPSRNLIHRIAEAT</sequence>
<evidence type="ECO:0000313" key="3">
    <source>
        <dbReference type="Proteomes" id="UP000659223"/>
    </source>
</evidence>
<dbReference type="Pfam" id="PF13560">
    <property type="entry name" value="HTH_31"/>
    <property type="match status" value="1"/>
</dbReference>
<reference evidence="3" key="1">
    <citation type="journal article" date="2019" name="Int. J. Syst. Evol. Microbiol.">
        <title>The Global Catalogue of Microorganisms (GCM) 10K type strain sequencing project: providing services to taxonomists for standard genome sequencing and annotation.</title>
        <authorList>
            <consortium name="The Broad Institute Genomics Platform"/>
            <consortium name="The Broad Institute Genome Sequencing Center for Infectious Disease"/>
            <person name="Wu L."/>
            <person name="Ma J."/>
        </authorList>
    </citation>
    <scope>NUCLEOTIDE SEQUENCE [LARGE SCALE GENOMIC DNA]</scope>
    <source>
        <strain evidence="3">JCM 4586</strain>
    </source>
</reference>
<dbReference type="PROSITE" id="PS50943">
    <property type="entry name" value="HTH_CROC1"/>
    <property type="match status" value="1"/>
</dbReference>
<dbReference type="SMART" id="SM00530">
    <property type="entry name" value="HTH_XRE"/>
    <property type="match status" value="1"/>
</dbReference>
<dbReference type="Pfam" id="PF19054">
    <property type="entry name" value="DUF5753"/>
    <property type="match status" value="1"/>
</dbReference>
<protein>
    <submittedName>
        <fullName evidence="2">Transcriptional regulator</fullName>
    </submittedName>
</protein>
<dbReference type="SUPFAM" id="SSF47413">
    <property type="entry name" value="lambda repressor-like DNA-binding domains"/>
    <property type="match status" value="1"/>
</dbReference>
<evidence type="ECO:0000259" key="1">
    <source>
        <dbReference type="PROSITE" id="PS50943"/>
    </source>
</evidence>
<comment type="caution">
    <text evidence="2">The sequence shown here is derived from an EMBL/GenBank/DDBJ whole genome shotgun (WGS) entry which is preliminary data.</text>
</comment>
<dbReference type="CDD" id="cd00093">
    <property type="entry name" value="HTH_XRE"/>
    <property type="match status" value="1"/>
</dbReference>
<accession>A0ABQ2Y940</accession>
<keyword evidence="3" id="KW-1185">Reference proteome</keyword>
<gene>
    <name evidence="2" type="ORF">GCM10010324_14930</name>
</gene>
<feature type="domain" description="HTH cro/C1-type" evidence="1">
    <location>
        <begin position="19"/>
        <end position="73"/>
    </location>
</feature>
<dbReference type="InterPro" id="IPR010982">
    <property type="entry name" value="Lambda_DNA-bd_dom_sf"/>
</dbReference>